<dbReference type="VEuPathDB" id="FungiDB:SPRG_12022"/>
<feature type="region of interest" description="Disordered" evidence="1">
    <location>
        <begin position="158"/>
        <end position="264"/>
    </location>
</feature>
<dbReference type="AlphaFoldDB" id="A0A067C189"/>
<dbReference type="PANTHER" id="PTHR33324">
    <property type="entry name" value="EXPRESSED PROTEIN"/>
    <property type="match status" value="1"/>
</dbReference>
<feature type="compositionally biased region" description="Basic and acidic residues" evidence="1">
    <location>
        <begin position="322"/>
        <end position="354"/>
    </location>
</feature>
<proteinExistence type="predicted"/>
<dbReference type="EMBL" id="KK583261">
    <property type="protein sequence ID" value="KDO22885.1"/>
    <property type="molecule type" value="Genomic_DNA"/>
</dbReference>
<dbReference type="PANTHER" id="PTHR33324:SF2">
    <property type="entry name" value="MYB_SANT-LIKE DNA-BINDING DOMAIN-CONTAINING PROTEIN"/>
    <property type="match status" value="1"/>
</dbReference>
<evidence type="ECO:0000313" key="2">
    <source>
        <dbReference type="EMBL" id="KDO22885.1"/>
    </source>
</evidence>
<feature type="compositionally biased region" description="Polar residues" evidence="1">
    <location>
        <begin position="355"/>
        <end position="364"/>
    </location>
</feature>
<feature type="region of interest" description="Disordered" evidence="1">
    <location>
        <begin position="132"/>
        <end position="151"/>
    </location>
</feature>
<accession>A0A067C189</accession>
<feature type="compositionally biased region" description="Acidic residues" evidence="1">
    <location>
        <begin position="161"/>
        <end position="172"/>
    </location>
</feature>
<gene>
    <name evidence="2" type="ORF">SPRG_12022</name>
</gene>
<evidence type="ECO:0000256" key="1">
    <source>
        <dbReference type="SAM" id="MobiDB-lite"/>
    </source>
</evidence>
<keyword evidence="3" id="KW-1185">Reference proteome</keyword>
<protein>
    <submittedName>
        <fullName evidence="2">Uncharacterized protein</fullName>
    </submittedName>
</protein>
<dbReference type="STRING" id="695850.A0A067C189"/>
<dbReference type="OrthoDB" id="72831at2759"/>
<feature type="region of interest" description="Disordered" evidence="1">
    <location>
        <begin position="322"/>
        <end position="364"/>
    </location>
</feature>
<dbReference type="Proteomes" id="UP000030745">
    <property type="component" value="Unassembled WGS sequence"/>
</dbReference>
<organism evidence="2 3">
    <name type="scientific">Saprolegnia parasitica (strain CBS 223.65)</name>
    <dbReference type="NCBI Taxonomy" id="695850"/>
    <lineage>
        <taxon>Eukaryota</taxon>
        <taxon>Sar</taxon>
        <taxon>Stramenopiles</taxon>
        <taxon>Oomycota</taxon>
        <taxon>Saprolegniomycetes</taxon>
        <taxon>Saprolegniales</taxon>
        <taxon>Saprolegniaceae</taxon>
        <taxon>Saprolegnia</taxon>
    </lineage>
</organism>
<reference evidence="2 3" key="1">
    <citation type="journal article" date="2013" name="PLoS Genet.">
        <title>Distinctive expansion of potential virulence genes in the genome of the oomycete fish pathogen Saprolegnia parasitica.</title>
        <authorList>
            <person name="Jiang R.H."/>
            <person name="de Bruijn I."/>
            <person name="Haas B.J."/>
            <person name="Belmonte R."/>
            <person name="Lobach L."/>
            <person name="Christie J."/>
            <person name="van den Ackerveken G."/>
            <person name="Bottin A."/>
            <person name="Bulone V."/>
            <person name="Diaz-Moreno S.M."/>
            <person name="Dumas B."/>
            <person name="Fan L."/>
            <person name="Gaulin E."/>
            <person name="Govers F."/>
            <person name="Grenville-Briggs L.J."/>
            <person name="Horner N.R."/>
            <person name="Levin J.Z."/>
            <person name="Mammella M."/>
            <person name="Meijer H.J."/>
            <person name="Morris P."/>
            <person name="Nusbaum C."/>
            <person name="Oome S."/>
            <person name="Phillips A.J."/>
            <person name="van Rooyen D."/>
            <person name="Rzeszutek E."/>
            <person name="Saraiva M."/>
            <person name="Secombes C.J."/>
            <person name="Seidl M.F."/>
            <person name="Snel B."/>
            <person name="Stassen J.H."/>
            <person name="Sykes S."/>
            <person name="Tripathy S."/>
            <person name="van den Berg H."/>
            <person name="Vega-Arreguin J.C."/>
            <person name="Wawra S."/>
            <person name="Young S.K."/>
            <person name="Zeng Q."/>
            <person name="Dieguez-Uribeondo J."/>
            <person name="Russ C."/>
            <person name="Tyler B.M."/>
            <person name="van West P."/>
        </authorList>
    </citation>
    <scope>NUCLEOTIDE SEQUENCE [LARGE SCALE GENOMIC DNA]</scope>
    <source>
        <strain evidence="2 3">CBS 223.65</strain>
    </source>
</reference>
<dbReference type="GeneID" id="24134023"/>
<evidence type="ECO:0000313" key="3">
    <source>
        <dbReference type="Proteomes" id="UP000030745"/>
    </source>
</evidence>
<name>A0A067C189_SAPPC</name>
<dbReference type="RefSeq" id="XP_012206441.1">
    <property type="nucleotide sequence ID" value="XM_012351051.1"/>
</dbReference>
<feature type="compositionally biased region" description="Basic and acidic residues" evidence="1">
    <location>
        <begin position="182"/>
        <end position="194"/>
    </location>
</feature>
<dbReference type="KEGG" id="spar:SPRG_12022"/>
<sequence length="364" mass="39639">MEEGAKTKMLHWHKDVCAEATCRCGKSSVALLIDWLTVDADAGFPNYARWRRGSKAKAGTNKIGIAGEISFDLVKHGLHRSDKSVKAKIEELETKYGNVLDKYGSGIDEDETILGDVLKLCPHYNEIKGVLGSRPPARPVLCSSNEDETPVTMASLSRFADDDDDDDDDDTEHNESDGGDAVGKEPAEEPRGDEDAASPRPQPPPRDEGSPPRSVLASCARTPSSNSSEKGREKPSDSTHTTRAPDSASKPPAKKIKLDSARKTPKCIAEGMAYGFQDMSAVTKGAIERMFESRSAELEYKKAKDKRELAAKMTKDQVDLEKKARARDEEVGARDEKVRCDRKNTVSASCRDDAGSSSHAQDGL</sequence>